<reference evidence="2" key="1">
    <citation type="submission" date="2017-06" db="EMBL/GenBank/DDBJ databases">
        <authorList>
            <person name="Varghese N."/>
            <person name="Submissions S."/>
        </authorList>
    </citation>
    <scope>NUCLEOTIDE SEQUENCE [LARGE SCALE GENOMIC DNA]</scope>
    <source>
        <strain evidence="2">DSM 44485</strain>
    </source>
</reference>
<dbReference type="AlphaFoldDB" id="A0A239EYZ9"/>
<protein>
    <submittedName>
        <fullName evidence="1">Uncharacterized protein</fullName>
    </submittedName>
</protein>
<name>A0A239EYZ9_9ACTN</name>
<sequence>MPRVRYTLLCPLRPLLRFYLTQQSEMHMESSFRCILLRENHEAQVHWDKAETFRMAAETLSTDQATPDPPTRLSAVRVLIEETPDSSD</sequence>
<keyword evidence="2" id="KW-1185">Reference proteome</keyword>
<evidence type="ECO:0000313" key="2">
    <source>
        <dbReference type="Proteomes" id="UP000198420"/>
    </source>
</evidence>
<proteinExistence type="predicted"/>
<dbReference type="Proteomes" id="UP000198420">
    <property type="component" value="Unassembled WGS sequence"/>
</dbReference>
<gene>
    <name evidence="1" type="ORF">SAMN06265355_118134</name>
</gene>
<evidence type="ECO:0000313" key="1">
    <source>
        <dbReference type="EMBL" id="SNS49064.1"/>
    </source>
</evidence>
<accession>A0A239EYZ9</accession>
<dbReference type="EMBL" id="FZNP01000018">
    <property type="protein sequence ID" value="SNS49064.1"/>
    <property type="molecule type" value="Genomic_DNA"/>
</dbReference>
<organism evidence="1 2">
    <name type="scientific">Actinomadura mexicana</name>
    <dbReference type="NCBI Taxonomy" id="134959"/>
    <lineage>
        <taxon>Bacteria</taxon>
        <taxon>Bacillati</taxon>
        <taxon>Actinomycetota</taxon>
        <taxon>Actinomycetes</taxon>
        <taxon>Streptosporangiales</taxon>
        <taxon>Thermomonosporaceae</taxon>
        <taxon>Actinomadura</taxon>
    </lineage>
</organism>